<keyword evidence="1" id="KW-0805">Transcription regulation</keyword>
<sequence>MDFWLAAWRAQLPKPFCLDRTSIDENEMVTKQKTVLKLRFYNARILLHHTFLISASTYASDGQDKTHVRACVDAASATMRFVYNTYLYRPCYNCIYILDATMVLLYVILSSVAPSTAANLVADIEKSLEIFSSMRRIARLRVCAVPDEAVVAVDSMLAEMLAAAADTNMMLPPSDPLEGLVGPSLVFDVLNFEDWSAWMGL</sequence>
<dbReference type="CDD" id="cd12148">
    <property type="entry name" value="fungal_TF_MHR"/>
    <property type="match status" value="1"/>
</dbReference>
<dbReference type="PANTHER" id="PTHR47424:SF3">
    <property type="entry name" value="REGULATORY PROTEIN GAL4"/>
    <property type="match status" value="1"/>
</dbReference>
<evidence type="ECO:0000313" key="5">
    <source>
        <dbReference type="EMBL" id="CAK7214058.1"/>
    </source>
</evidence>
<comment type="caution">
    <text evidence="5">The sequence shown here is derived from an EMBL/GenBank/DDBJ whole genome shotgun (WGS) entry which is preliminary data.</text>
</comment>
<evidence type="ECO:0000256" key="4">
    <source>
        <dbReference type="ARBA" id="ARBA00023242"/>
    </source>
</evidence>
<dbReference type="InterPro" id="IPR051127">
    <property type="entry name" value="Fungal_SecMet_Regulators"/>
</dbReference>
<keyword evidence="4" id="KW-0539">Nucleus</keyword>
<dbReference type="Proteomes" id="UP001642482">
    <property type="component" value="Unassembled WGS sequence"/>
</dbReference>
<keyword evidence="3" id="KW-0804">Transcription</keyword>
<accession>A0ABP0B3G9</accession>
<reference evidence="5 6" key="1">
    <citation type="submission" date="2024-01" db="EMBL/GenBank/DDBJ databases">
        <authorList>
            <person name="Allen C."/>
            <person name="Tagirdzhanova G."/>
        </authorList>
    </citation>
    <scope>NUCLEOTIDE SEQUENCE [LARGE SCALE GENOMIC DNA]</scope>
</reference>
<dbReference type="PANTHER" id="PTHR47424">
    <property type="entry name" value="REGULATORY PROTEIN GAL4"/>
    <property type="match status" value="1"/>
</dbReference>
<name>A0ABP0B3G9_9PEZI</name>
<protein>
    <submittedName>
        <fullName evidence="5">Uncharacterized protein</fullName>
    </submittedName>
</protein>
<gene>
    <name evidence="5" type="ORF">SEUCBS140593_002050</name>
</gene>
<proteinExistence type="predicted"/>
<evidence type="ECO:0000256" key="2">
    <source>
        <dbReference type="ARBA" id="ARBA00023125"/>
    </source>
</evidence>
<evidence type="ECO:0000256" key="3">
    <source>
        <dbReference type="ARBA" id="ARBA00023163"/>
    </source>
</evidence>
<keyword evidence="6" id="KW-1185">Reference proteome</keyword>
<evidence type="ECO:0000313" key="6">
    <source>
        <dbReference type="Proteomes" id="UP001642482"/>
    </source>
</evidence>
<dbReference type="EMBL" id="CAWUHD010000013">
    <property type="protein sequence ID" value="CAK7214058.1"/>
    <property type="molecule type" value="Genomic_DNA"/>
</dbReference>
<evidence type="ECO:0000256" key="1">
    <source>
        <dbReference type="ARBA" id="ARBA00023015"/>
    </source>
</evidence>
<organism evidence="5 6">
    <name type="scientific">Sporothrix eucalyptigena</name>
    <dbReference type="NCBI Taxonomy" id="1812306"/>
    <lineage>
        <taxon>Eukaryota</taxon>
        <taxon>Fungi</taxon>
        <taxon>Dikarya</taxon>
        <taxon>Ascomycota</taxon>
        <taxon>Pezizomycotina</taxon>
        <taxon>Sordariomycetes</taxon>
        <taxon>Sordariomycetidae</taxon>
        <taxon>Ophiostomatales</taxon>
        <taxon>Ophiostomataceae</taxon>
        <taxon>Sporothrix</taxon>
    </lineage>
</organism>
<keyword evidence="2" id="KW-0238">DNA-binding</keyword>